<feature type="coiled-coil region" evidence="1">
    <location>
        <begin position="56"/>
        <end position="91"/>
    </location>
</feature>
<organism evidence="4 5">
    <name type="scientific">Clostridium collagenovorans DSM 3089</name>
    <dbReference type="NCBI Taxonomy" id="1121306"/>
    <lineage>
        <taxon>Bacteria</taxon>
        <taxon>Bacillati</taxon>
        <taxon>Bacillota</taxon>
        <taxon>Clostridia</taxon>
        <taxon>Eubacteriales</taxon>
        <taxon>Clostridiaceae</taxon>
        <taxon>Clostridium</taxon>
    </lineage>
</organism>
<reference evidence="4 5" key="1">
    <citation type="submission" date="2016-11" db="EMBL/GenBank/DDBJ databases">
        <authorList>
            <person name="Jaros S."/>
            <person name="Januszkiewicz K."/>
            <person name="Wedrychowicz H."/>
        </authorList>
    </citation>
    <scope>NUCLEOTIDE SEQUENCE [LARGE SCALE GENOMIC DNA]</scope>
    <source>
        <strain evidence="4 5">DSM 3089</strain>
    </source>
</reference>
<feature type="transmembrane region" description="Helical" evidence="2">
    <location>
        <begin position="7"/>
        <end position="30"/>
    </location>
</feature>
<keyword evidence="2" id="KW-0812">Transmembrane</keyword>
<dbReference type="InterPro" id="IPR012338">
    <property type="entry name" value="Beta-lactam/transpept-like"/>
</dbReference>
<feature type="domain" description="Beta-lactamase class A catalytic" evidence="3">
    <location>
        <begin position="96"/>
        <end position="292"/>
    </location>
</feature>
<name>A0A1M5WVV6_9CLOT</name>
<evidence type="ECO:0000313" key="5">
    <source>
        <dbReference type="Proteomes" id="UP000184526"/>
    </source>
</evidence>
<dbReference type="PANTHER" id="PTHR35333:SF3">
    <property type="entry name" value="BETA-LACTAMASE-TYPE TRANSPEPTIDASE FOLD CONTAINING PROTEIN"/>
    <property type="match status" value="1"/>
</dbReference>
<dbReference type="STRING" id="1121306.SAMN02745196_01916"/>
<dbReference type="Pfam" id="PF13354">
    <property type="entry name" value="Beta-lactamase2"/>
    <property type="match status" value="1"/>
</dbReference>
<dbReference type="PANTHER" id="PTHR35333">
    <property type="entry name" value="BETA-LACTAMASE"/>
    <property type="match status" value="1"/>
</dbReference>
<keyword evidence="5" id="KW-1185">Reference proteome</keyword>
<evidence type="ECO:0000259" key="3">
    <source>
        <dbReference type="Pfam" id="PF13354"/>
    </source>
</evidence>
<dbReference type="AlphaFoldDB" id="A0A1M5WVV6"/>
<keyword evidence="1" id="KW-0175">Coiled coil</keyword>
<accession>A0A1M5WVV6</accession>
<dbReference type="Proteomes" id="UP000184526">
    <property type="component" value="Unassembled WGS sequence"/>
</dbReference>
<sequence length="316" mass="36909">MKARGEVFFTVIIGCVFYIIMIMSIHNYTWGITYEQNQSIMAIRENSAKYSEEVVNRRLEEKNEVLRLERLEEENEAIENIVNKYISEEEQESVAVSYYNLKDDIYVGLNDENMFLGASTTKVMLSMVYADLINEGKISLDDLIYYNESNYEDGCGVLQGMDKSSPFTVETLMNYSIVYSDNIATQMLIGKIGFNYLRTVMNDMVDMDLPKDDNYATSKFLCEFLKILYYNEDNNPYYELIFKNMSEVIQHDRLTKYLPKDEVFHKFGDIYGYSNDIMICDGENPYALIVLTENLPGSYEKMANLSKDIYEYKNQY</sequence>
<dbReference type="GO" id="GO:0030655">
    <property type="term" value="P:beta-lactam antibiotic catabolic process"/>
    <property type="evidence" value="ECO:0007669"/>
    <property type="project" value="InterPro"/>
</dbReference>
<evidence type="ECO:0000256" key="1">
    <source>
        <dbReference type="SAM" id="Coils"/>
    </source>
</evidence>
<evidence type="ECO:0000256" key="2">
    <source>
        <dbReference type="SAM" id="Phobius"/>
    </source>
</evidence>
<keyword evidence="2" id="KW-1133">Transmembrane helix</keyword>
<protein>
    <submittedName>
        <fullName evidence="4">Beta-lactamase class A</fullName>
    </submittedName>
</protein>
<dbReference type="InterPro" id="IPR000871">
    <property type="entry name" value="Beta-lactam_class-A"/>
</dbReference>
<dbReference type="GO" id="GO:0008800">
    <property type="term" value="F:beta-lactamase activity"/>
    <property type="evidence" value="ECO:0007669"/>
    <property type="project" value="InterPro"/>
</dbReference>
<dbReference type="EMBL" id="FQXP01000006">
    <property type="protein sequence ID" value="SHH91795.1"/>
    <property type="molecule type" value="Genomic_DNA"/>
</dbReference>
<dbReference type="GO" id="GO:0046677">
    <property type="term" value="P:response to antibiotic"/>
    <property type="evidence" value="ECO:0007669"/>
    <property type="project" value="InterPro"/>
</dbReference>
<evidence type="ECO:0000313" key="4">
    <source>
        <dbReference type="EMBL" id="SHH91795.1"/>
    </source>
</evidence>
<keyword evidence="2" id="KW-0472">Membrane</keyword>
<dbReference type="InterPro" id="IPR045155">
    <property type="entry name" value="Beta-lactam_cat"/>
</dbReference>
<proteinExistence type="predicted"/>
<dbReference type="RefSeq" id="WP_072831795.1">
    <property type="nucleotide sequence ID" value="NZ_FQXP01000006.1"/>
</dbReference>
<gene>
    <name evidence="4" type="ORF">SAMN02745196_01916</name>
</gene>
<dbReference type="SUPFAM" id="SSF56601">
    <property type="entry name" value="beta-lactamase/transpeptidase-like"/>
    <property type="match status" value="1"/>
</dbReference>
<dbReference type="Gene3D" id="3.40.710.10">
    <property type="entry name" value="DD-peptidase/beta-lactamase superfamily"/>
    <property type="match status" value="1"/>
</dbReference>